<evidence type="ECO:0000313" key="5">
    <source>
        <dbReference type="EMBL" id="PON28901.1"/>
    </source>
</evidence>
<dbReference type="GO" id="GO:0000976">
    <property type="term" value="F:transcription cis-regulatory region binding"/>
    <property type="evidence" value="ECO:0007669"/>
    <property type="project" value="TreeGrafter"/>
</dbReference>
<dbReference type="GO" id="GO:0000981">
    <property type="term" value="F:DNA-binding transcription factor activity, RNA polymerase II-specific"/>
    <property type="evidence" value="ECO:0007669"/>
    <property type="project" value="InterPro"/>
</dbReference>
<protein>
    <recommendedName>
        <fullName evidence="4">Zn(2)-C6 fungal-type domain-containing protein</fullName>
    </recommendedName>
</protein>
<dbReference type="GeneID" id="29980323"/>
<organism evidence="5 6">
    <name type="scientific">Trichoderma gamsii</name>
    <dbReference type="NCBI Taxonomy" id="398673"/>
    <lineage>
        <taxon>Eukaryota</taxon>
        <taxon>Fungi</taxon>
        <taxon>Dikarya</taxon>
        <taxon>Ascomycota</taxon>
        <taxon>Pezizomycotina</taxon>
        <taxon>Sordariomycetes</taxon>
        <taxon>Hypocreomycetidae</taxon>
        <taxon>Hypocreales</taxon>
        <taxon>Hypocreaceae</taxon>
        <taxon>Trichoderma</taxon>
    </lineage>
</organism>
<dbReference type="RefSeq" id="XP_024406306.1">
    <property type="nucleotide sequence ID" value="XM_024548903.1"/>
</dbReference>
<dbReference type="SMART" id="SM00066">
    <property type="entry name" value="GAL4"/>
    <property type="match status" value="1"/>
</dbReference>
<evidence type="ECO:0000256" key="3">
    <source>
        <dbReference type="SAM" id="MobiDB-lite"/>
    </source>
</evidence>
<evidence type="ECO:0000256" key="2">
    <source>
        <dbReference type="ARBA" id="ARBA00023242"/>
    </source>
</evidence>
<dbReference type="InterPro" id="IPR036864">
    <property type="entry name" value="Zn2-C6_fun-type_DNA-bd_sf"/>
</dbReference>
<dbReference type="Proteomes" id="UP000054821">
    <property type="component" value="Unassembled WGS sequence"/>
</dbReference>
<dbReference type="GO" id="GO:0045944">
    <property type="term" value="P:positive regulation of transcription by RNA polymerase II"/>
    <property type="evidence" value="ECO:0007669"/>
    <property type="project" value="TreeGrafter"/>
</dbReference>
<dbReference type="Gene3D" id="4.10.240.10">
    <property type="entry name" value="Zn(2)-C6 fungal-type DNA-binding domain"/>
    <property type="match status" value="1"/>
</dbReference>
<gene>
    <name evidence="5" type="ORF">TGAM01_v202009</name>
</gene>
<dbReference type="PANTHER" id="PTHR37534:SF7">
    <property type="entry name" value="TRANSCRIPTIONAL ACTIVATOR PROTEIN UGA3"/>
    <property type="match status" value="1"/>
</dbReference>
<dbReference type="GO" id="GO:0008270">
    <property type="term" value="F:zinc ion binding"/>
    <property type="evidence" value="ECO:0007669"/>
    <property type="project" value="InterPro"/>
</dbReference>
<sequence>MSTLPVSLLPASRPQPPIPQRKLIKKGGYTRQRRGCLTCRQRKKKCDQGLPICGHCSRLNLVCKHEKPREVGSVGGGEDAAKDSGFEPRQRWDYDNSASPQADNVSEVLRVSKIFEPLDFVRPKDSVDHLSSSRRTMMRYYTSTLAIMLSATAENNCFLSVLLPMAFDCGTLLDAMAAWSSAHLALRDPSFHNVSLQHRGRVLSNLSAALNGNNLSGEMCLAITMAMCSMETISDATTSGWAHHLLGAAAVLQSGSSDAPERALQKSRTIINSYWLESVERKWLVRNFAYHDILMSVSLDRRPLITGDYWMSADDEMADPYFAFASKIMLLTSEISVLNADCADYELLLHDEGSSPEEDDYNNFLGGLPTQSNYDTFLERARNIADELREWKCPAVSADTPLGFLSQTYQSAGLIYLHYVLQKYFPQHSADILTEGLDVYVESVCDAAQKVPEGSLAECSLLFPLFVAGGEARSATHIERIKNRLYTMNKWRRFRNVNACREILEELWERRSELRETETLSWRDVVRERGWQLALS</sequence>
<dbReference type="PROSITE" id="PS50048">
    <property type="entry name" value="ZN2_CY6_FUNGAL_2"/>
    <property type="match status" value="1"/>
</dbReference>
<evidence type="ECO:0000259" key="4">
    <source>
        <dbReference type="PROSITE" id="PS50048"/>
    </source>
</evidence>
<dbReference type="CDD" id="cd00067">
    <property type="entry name" value="GAL4"/>
    <property type="match status" value="1"/>
</dbReference>
<reference evidence="5 6" key="1">
    <citation type="journal article" date="2016" name="Genome Announc.">
        <title>Draft Whole-Genome Sequence of Trichoderma gamsii T6085, a Promising Biocontrol Agent of Fusarium Head Blight on Wheat.</title>
        <authorList>
            <person name="Baroncelli R."/>
            <person name="Zapparata A."/>
            <person name="Piaggeschi G."/>
            <person name="Sarrocco S."/>
            <person name="Vannacci G."/>
        </authorList>
    </citation>
    <scope>NUCLEOTIDE SEQUENCE [LARGE SCALE GENOMIC DNA]</scope>
    <source>
        <strain evidence="5 6">T6085</strain>
    </source>
</reference>
<dbReference type="STRING" id="398673.A0A2P4ZXA0"/>
<feature type="region of interest" description="Disordered" evidence="3">
    <location>
        <begin position="72"/>
        <end position="100"/>
    </location>
</feature>
<dbReference type="AlphaFoldDB" id="A0A2P4ZXA0"/>
<dbReference type="GO" id="GO:0005634">
    <property type="term" value="C:nucleus"/>
    <property type="evidence" value="ECO:0007669"/>
    <property type="project" value="UniProtKB-SubCell"/>
</dbReference>
<dbReference type="InterPro" id="IPR021858">
    <property type="entry name" value="Fun_TF"/>
</dbReference>
<feature type="compositionally biased region" description="Basic and acidic residues" evidence="3">
    <location>
        <begin position="79"/>
        <end position="94"/>
    </location>
</feature>
<dbReference type="PANTHER" id="PTHR37534">
    <property type="entry name" value="TRANSCRIPTIONAL ACTIVATOR PROTEIN UGA3"/>
    <property type="match status" value="1"/>
</dbReference>
<comment type="caution">
    <text evidence="5">The sequence shown here is derived from an EMBL/GenBank/DDBJ whole genome shotgun (WGS) entry which is preliminary data.</text>
</comment>
<keyword evidence="6" id="KW-1185">Reference proteome</keyword>
<dbReference type="PROSITE" id="PS00463">
    <property type="entry name" value="ZN2_CY6_FUNGAL_1"/>
    <property type="match status" value="1"/>
</dbReference>
<accession>A0A2P4ZXA0</accession>
<keyword evidence="2" id="KW-0539">Nucleus</keyword>
<dbReference type="Pfam" id="PF00172">
    <property type="entry name" value="Zn_clus"/>
    <property type="match status" value="1"/>
</dbReference>
<evidence type="ECO:0000313" key="6">
    <source>
        <dbReference type="Proteomes" id="UP000054821"/>
    </source>
</evidence>
<dbReference type="Pfam" id="PF11951">
    <property type="entry name" value="Fungal_trans_2"/>
    <property type="match status" value="1"/>
</dbReference>
<proteinExistence type="predicted"/>
<name>A0A2P4ZXA0_9HYPO</name>
<dbReference type="SUPFAM" id="SSF57701">
    <property type="entry name" value="Zn2/Cys6 DNA-binding domain"/>
    <property type="match status" value="1"/>
</dbReference>
<feature type="domain" description="Zn(2)-C6 fungal-type" evidence="4">
    <location>
        <begin position="35"/>
        <end position="65"/>
    </location>
</feature>
<evidence type="ECO:0000256" key="1">
    <source>
        <dbReference type="ARBA" id="ARBA00004123"/>
    </source>
</evidence>
<dbReference type="EMBL" id="JPDN02000005">
    <property type="protein sequence ID" value="PON28901.1"/>
    <property type="molecule type" value="Genomic_DNA"/>
</dbReference>
<comment type="subcellular location">
    <subcellularLocation>
        <location evidence="1">Nucleus</location>
    </subcellularLocation>
</comment>
<dbReference type="InterPro" id="IPR001138">
    <property type="entry name" value="Zn2Cys6_DnaBD"/>
</dbReference>